<organism evidence="1 2">
    <name type="scientific">Trebonia kvetii</name>
    <dbReference type="NCBI Taxonomy" id="2480626"/>
    <lineage>
        <taxon>Bacteria</taxon>
        <taxon>Bacillati</taxon>
        <taxon>Actinomycetota</taxon>
        <taxon>Actinomycetes</taxon>
        <taxon>Streptosporangiales</taxon>
        <taxon>Treboniaceae</taxon>
        <taxon>Trebonia</taxon>
    </lineage>
</organism>
<dbReference type="RefSeq" id="WP_145853640.1">
    <property type="nucleotide sequence ID" value="NZ_RPFW01000003.1"/>
</dbReference>
<sequence>MPTPRGGGAPIAVGLVAAVLIAPGTGNARPALAAAIGFSGLLGLLDDLGGLPALSRLVLQAAGAAAVAAMLVPPVRLPAFDLADAAVALWLAGRSPALFLATGEA</sequence>
<dbReference type="EMBL" id="RPFW01000003">
    <property type="protein sequence ID" value="TVZ03769.1"/>
    <property type="molecule type" value="Genomic_DNA"/>
</dbReference>
<accession>A0A6P2BXA1</accession>
<proteinExistence type="predicted"/>
<reference evidence="1 2" key="1">
    <citation type="submission" date="2018-11" db="EMBL/GenBank/DDBJ databases">
        <title>Trebonia kvetii gen.nov., sp.nov., a novel acidophilic actinobacterium, and proposal of the new actinobacterial family Treboniaceae fam. nov.</title>
        <authorList>
            <person name="Rapoport D."/>
            <person name="Sagova-Mareckova M."/>
            <person name="Sedlacek I."/>
            <person name="Provaznik J."/>
            <person name="Kralova S."/>
            <person name="Pavlinic D."/>
            <person name="Benes V."/>
            <person name="Kopecky J."/>
        </authorList>
    </citation>
    <scope>NUCLEOTIDE SEQUENCE [LARGE SCALE GENOMIC DNA]</scope>
    <source>
        <strain evidence="1 2">15Tr583</strain>
    </source>
</reference>
<protein>
    <recommendedName>
        <fullName evidence="3">Rod shape-determining protein MreD</fullName>
    </recommendedName>
</protein>
<keyword evidence="2" id="KW-1185">Reference proteome</keyword>
<gene>
    <name evidence="1" type="ORF">EAS64_14995</name>
</gene>
<evidence type="ECO:0008006" key="3">
    <source>
        <dbReference type="Google" id="ProtNLM"/>
    </source>
</evidence>
<evidence type="ECO:0000313" key="2">
    <source>
        <dbReference type="Proteomes" id="UP000460272"/>
    </source>
</evidence>
<evidence type="ECO:0000313" key="1">
    <source>
        <dbReference type="EMBL" id="TVZ03769.1"/>
    </source>
</evidence>
<dbReference type="AlphaFoldDB" id="A0A6P2BXA1"/>
<comment type="caution">
    <text evidence="1">The sequence shown here is derived from an EMBL/GenBank/DDBJ whole genome shotgun (WGS) entry which is preliminary data.</text>
</comment>
<dbReference type="Proteomes" id="UP000460272">
    <property type="component" value="Unassembled WGS sequence"/>
</dbReference>
<name>A0A6P2BXA1_9ACTN</name>